<name>A0A8H7E8G4_9EURO</name>
<evidence type="ECO:0000313" key="2">
    <source>
        <dbReference type="Proteomes" id="UP000606974"/>
    </source>
</evidence>
<dbReference type="Proteomes" id="UP000606974">
    <property type="component" value="Unassembled WGS sequence"/>
</dbReference>
<gene>
    <name evidence="1" type="ORF">GJ744_006097</name>
</gene>
<dbReference type="EMBL" id="JAACFV010000027">
    <property type="protein sequence ID" value="KAF7510731.1"/>
    <property type="molecule type" value="Genomic_DNA"/>
</dbReference>
<dbReference type="AlphaFoldDB" id="A0A8H7E8G4"/>
<proteinExistence type="predicted"/>
<protein>
    <submittedName>
        <fullName evidence="1">Uncharacterized protein</fullName>
    </submittedName>
</protein>
<reference evidence="1" key="1">
    <citation type="submission" date="2020-02" db="EMBL/GenBank/DDBJ databases">
        <authorList>
            <person name="Palmer J.M."/>
        </authorList>
    </citation>
    <scope>NUCLEOTIDE SEQUENCE</scope>
    <source>
        <strain evidence="1">EPUS1.4</strain>
        <tissue evidence="1">Thallus</tissue>
    </source>
</reference>
<accession>A0A8H7E8G4</accession>
<organism evidence="1 2">
    <name type="scientific">Endocarpon pusillum</name>
    <dbReference type="NCBI Taxonomy" id="364733"/>
    <lineage>
        <taxon>Eukaryota</taxon>
        <taxon>Fungi</taxon>
        <taxon>Dikarya</taxon>
        <taxon>Ascomycota</taxon>
        <taxon>Pezizomycotina</taxon>
        <taxon>Eurotiomycetes</taxon>
        <taxon>Chaetothyriomycetidae</taxon>
        <taxon>Verrucariales</taxon>
        <taxon>Verrucariaceae</taxon>
        <taxon>Endocarpon</taxon>
    </lineage>
</organism>
<sequence>MTVPNQDCDLAQGARGSLCCKVGWLSRQATMHQLWRENKDQAQKSMVTDKVSVPVVGYAAEEVWAGQEREESRKFRLCFELSDAVEARFVTDPVSCIWRPNQQQC</sequence>
<comment type="caution">
    <text evidence="1">The sequence shown here is derived from an EMBL/GenBank/DDBJ whole genome shotgun (WGS) entry which is preliminary data.</text>
</comment>
<keyword evidence="2" id="KW-1185">Reference proteome</keyword>
<evidence type="ECO:0000313" key="1">
    <source>
        <dbReference type="EMBL" id="KAF7510731.1"/>
    </source>
</evidence>